<keyword evidence="7" id="KW-0411">Iron-sulfur</keyword>
<proteinExistence type="predicted"/>
<dbReference type="GO" id="GO:0005658">
    <property type="term" value="C:alpha DNA polymerase:primase complex"/>
    <property type="evidence" value="ECO:0007669"/>
    <property type="project" value="TreeGrafter"/>
</dbReference>
<organism evidence="10 11">
    <name type="scientific">Reticulomyxa filosa</name>
    <dbReference type="NCBI Taxonomy" id="46433"/>
    <lineage>
        <taxon>Eukaryota</taxon>
        <taxon>Sar</taxon>
        <taxon>Rhizaria</taxon>
        <taxon>Retaria</taxon>
        <taxon>Foraminifera</taxon>
        <taxon>Monothalamids</taxon>
        <taxon>Reticulomyxidae</taxon>
        <taxon>Reticulomyxa</taxon>
    </lineage>
</organism>
<dbReference type="Proteomes" id="UP000023152">
    <property type="component" value="Unassembled WGS sequence"/>
</dbReference>
<feature type="region of interest" description="Disordered" evidence="8">
    <location>
        <begin position="315"/>
        <end position="343"/>
    </location>
</feature>
<dbReference type="Pfam" id="PF04104">
    <property type="entry name" value="DNA_primase_lrg"/>
    <property type="match status" value="1"/>
</dbReference>
<keyword evidence="2" id="KW-0004">4Fe-4S</keyword>
<evidence type="ECO:0000313" key="11">
    <source>
        <dbReference type="Proteomes" id="UP000023152"/>
    </source>
</evidence>
<dbReference type="OrthoDB" id="421393at2759"/>
<evidence type="ECO:0000256" key="2">
    <source>
        <dbReference type="ARBA" id="ARBA00022485"/>
    </source>
</evidence>
<dbReference type="GO" id="GO:0006269">
    <property type="term" value="P:DNA replication, synthesis of primer"/>
    <property type="evidence" value="ECO:0007669"/>
    <property type="project" value="UniProtKB-KW"/>
</dbReference>
<evidence type="ECO:0000256" key="5">
    <source>
        <dbReference type="ARBA" id="ARBA00022723"/>
    </source>
</evidence>
<comment type="cofactor">
    <cofactor evidence="1">
        <name>[4Fe-4S] cluster</name>
        <dbReference type="ChEBI" id="CHEBI:49883"/>
    </cofactor>
</comment>
<name>X6N4W1_RETFI</name>
<evidence type="ECO:0000256" key="3">
    <source>
        <dbReference type="ARBA" id="ARBA00022515"/>
    </source>
</evidence>
<feature type="domain" description="DNA primase large subunit C-terminal" evidence="9">
    <location>
        <begin position="4"/>
        <end position="168"/>
    </location>
</feature>
<keyword evidence="3" id="KW-0639">Primosome</keyword>
<dbReference type="InterPro" id="IPR007238">
    <property type="entry name" value="DNA_primase_lsu_euk/arc"/>
</dbReference>
<feature type="region of interest" description="Disordered" evidence="8">
    <location>
        <begin position="240"/>
        <end position="279"/>
    </location>
</feature>
<protein>
    <recommendedName>
        <fullName evidence="9">DNA primase large subunit C-terminal domain-containing protein</fullName>
    </recommendedName>
</protein>
<accession>X6N4W1</accession>
<keyword evidence="5" id="KW-0479">Metal-binding</keyword>
<sequence>MQFSFDKLREEGHAKHGSRMQFGLFLKGIGMSLPESLQFWKKALRQTSSEKFAREYAYNVRHNYGQEGKRTNYSPFGCNRIITSTPSHLDHHGCPFKIFDTNHLMSYLRNKKKVSDSNCEEIAKFKTNGHYVLACRKYFQIQNATKLSEHKLDIEDIASTWSHPNEYFDNSYRLYHPEIAEKRYKDRQGTENGVLSFFFFLLVSSSRFKQFFVNISNNVFLSIQTAGSVNIRERKYARGYNNSNKKNYNNTNNNNTDNNNTNASISTDNNHNDNNGVTSDAVMKDDAEFVSALEILENIENREPIKTEDDALMSENSTVHNSNEDISKSTQSSDSMACDALLK</sequence>
<dbReference type="PANTHER" id="PTHR10537:SF3">
    <property type="entry name" value="DNA PRIMASE LARGE SUBUNIT"/>
    <property type="match status" value="1"/>
</dbReference>
<keyword evidence="11" id="KW-1185">Reference proteome</keyword>
<evidence type="ECO:0000259" key="9">
    <source>
        <dbReference type="Pfam" id="PF04104"/>
    </source>
</evidence>
<evidence type="ECO:0000256" key="1">
    <source>
        <dbReference type="ARBA" id="ARBA00001966"/>
    </source>
</evidence>
<comment type="caution">
    <text evidence="10">The sequence shown here is derived from an EMBL/GenBank/DDBJ whole genome shotgun (WGS) entry which is preliminary data.</text>
</comment>
<dbReference type="GO" id="GO:0051539">
    <property type="term" value="F:4 iron, 4 sulfur cluster binding"/>
    <property type="evidence" value="ECO:0007669"/>
    <property type="project" value="UniProtKB-KW"/>
</dbReference>
<dbReference type="GO" id="GO:0046872">
    <property type="term" value="F:metal ion binding"/>
    <property type="evidence" value="ECO:0007669"/>
    <property type="project" value="UniProtKB-KW"/>
</dbReference>
<feature type="compositionally biased region" description="Low complexity" evidence="8">
    <location>
        <begin position="240"/>
        <end position="269"/>
    </location>
</feature>
<evidence type="ECO:0000313" key="10">
    <source>
        <dbReference type="EMBL" id="ETO20938.1"/>
    </source>
</evidence>
<dbReference type="EMBL" id="ASPP01012092">
    <property type="protein sequence ID" value="ETO20938.1"/>
    <property type="molecule type" value="Genomic_DNA"/>
</dbReference>
<evidence type="ECO:0000256" key="6">
    <source>
        <dbReference type="ARBA" id="ARBA00023004"/>
    </source>
</evidence>
<evidence type="ECO:0000256" key="7">
    <source>
        <dbReference type="ARBA" id="ARBA00023014"/>
    </source>
</evidence>
<evidence type="ECO:0000256" key="8">
    <source>
        <dbReference type="SAM" id="MobiDB-lite"/>
    </source>
</evidence>
<keyword evidence="6" id="KW-0408">Iron</keyword>
<evidence type="ECO:0000256" key="4">
    <source>
        <dbReference type="ARBA" id="ARBA00022705"/>
    </source>
</evidence>
<dbReference type="AlphaFoldDB" id="X6N4W1"/>
<dbReference type="InterPro" id="IPR058560">
    <property type="entry name" value="DNA_primase_C"/>
</dbReference>
<dbReference type="GO" id="GO:0006270">
    <property type="term" value="P:DNA replication initiation"/>
    <property type="evidence" value="ECO:0007669"/>
    <property type="project" value="TreeGrafter"/>
</dbReference>
<keyword evidence="4" id="KW-0235">DNA replication</keyword>
<gene>
    <name evidence="10" type="ORF">RFI_16268</name>
</gene>
<dbReference type="PANTHER" id="PTHR10537">
    <property type="entry name" value="DNA PRIMASE LARGE SUBUNIT"/>
    <property type="match status" value="1"/>
</dbReference>
<reference evidence="10 11" key="1">
    <citation type="journal article" date="2013" name="Curr. Biol.">
        <title>The Genome of the Foraminiferan Reticulomyxa filosa.</title>
        <authorList>
            <person name="Glockner G."/>
            <person name="Hulsmann N."/>
            <person name="Schleicher M."/>
            <person name="Noegel A.A."/>
            <person name="Eichinger L."/>
            <person name="Gallinger C."/>
            <person name="Pawlowski J."/>
            <person name="Sierra R."/>
            <person name="Euteneuer U."/>
            <person name="Pillet L."/>
            <person name="Moustafa A."/>
            <person name="Platzer M."/>
            <person name="Groth M."/>
            <person name="Szafranski K."/>
            <person name="Schliwa M."/>
        </authorList>
    </citation>
    <scope>NUCLEOTIDE SEQUENCE [LARGE SCALE GENOMIC DNA]</scope>
</reference>